<dbReference type="EMBL" id="PDCN02000002">
    <property type="protein sequence ID" value="PIB77124.1"/>
    <property type="molecule type" value="Genomic_DNA"/>
</dbReference>
<keyword evidence="2" id="KW-0472">Membrane</keyword>
<evidence type="ECO:0000256" key="1">
    <source>
        <dbReference type="SAM" id="MobiDB-lite"/>
    </source>
</evidence>
<feature type="transmembrane region" description="Helical" evidence="2">
    <location>
        <begin position="461"/>
        <end position="489"/>
    </location>
</feature>
<feature type="transmembrane region" description="Helical" evidence="2">
    <location>
        <begin position="187"/>
        <end position="208"/>
    </location>
</feature>
<evidence type="ECO:0000313" key="4">
    <source>
        <dbReference type="Proteomes" id="UP000230551"/>
    </source>
</evidence>
<feature type="region of interest" description="Disordered" evidence="1">
    <location>
        <begin position="500"/>
        <end position="531"/>
    </location>
</feature>
<name>A0A2G5PGP8_9MYCO</name>
<dbReference type="OrthoDB" id="9791166at2"/>
<comment type="caution">
    <text evidence="3">The sequence shown here is derived from an EMBL/GenBank/DDBJ whole genome shotgun (WGS) entry which is preliminary data.</text>
</comment>
<dbReference type="AlphaFoldDB" id="A0A2G5PGP8"/>
<evidence type="ECO:0000313" key="3">
    <source>
        <dbReference type="EMBL" id="PIB77124.1"/>
    </source>
</evidence>
<dbReference type="Pfam" id="PF03929">
    <property type="entry name" value="PepSY_TM"/>
    <property type="match status" value="1"/>
</dbReference>
<protein>
    <submittedName>
        <fullName evidence="3">PepSY domain-containing protein</fullName>
    </submittedName>
</protein>
<gene>
    <name evidence="3" type="ORF">CQY22_002385</name>
</gene>
<sequence length="531" mass="56726">MTTTQIAVSARRADAAVLRRIWRLHFWVGVFAAPALVVLAFSGLVILYSEPIEAALNRSLLLVSEGPGAIPLDDQVATARQHVGPGFALDGVAPPAGPGRSTRVDFLAPDAPEYPAAESELTQVFVDPYTGAYLGQRESLSGLVGFANQVHRMFGNDGPQVPLPSFGHLINPEAYPDATIGVGVANLWLELTAMWILVLLCTGVYLWWPRAIESVKPLLRVRWGRGGRIRWRDLHASLGIVLSVMLICQILSGLTWTRYWGENWRAFSSTVAPSLSVDAPSTPATMGDYDRLGRRIAWAATDDPVYASAPAGPVAAKLSLADIDRIAKGENMVPGYLIIPPADSTVDGDTVYGSYAVVNPWPQRLSEQRTLFLDQFSGKTIANATAAQDGALARLTSFGIDMHMGYQLGVLTRITATLAALGVLAMVATGFLMWWKRRPSGSAGLPGPLNPKIRAATPKRVVIGVGAAAVVLGVLFPAFGASVLLVFAVDRLVDRQRRKPLGDQTAGGIGEHLADADADADADAAPMTAKR</sequence>
<reference evidence="3 4" key="1">
    <citation type="journal article" date="2017" name="Infect. Genet. Evol.">
        <title>The new phylogeny of the genus Mycobacterium: The old and the news.</title>
        <authorList>
            <person name="Tortoli E."/>
            <person name="Fedrizzi T."/>
            <person name="Meehan C.J."/>
            <person name="Trovato A."/>
            <person name="Grottola A."/>
            <person name="Giacobazzi E."/>
            <person name="Serpini G.F."/>
            <person name="Tagliazucchi S."/>
            <person name="Fabio A."/>
            <person name="Bettua C."/>
            <person name="Bertorelli R."/>
            <person name="Frascaro F."/>
            <person name="De Sanctis V."/>
            <person name="Pecorari M."/>
            <person name="Jousson O."/>
            <person name="Segata N."/>
            <person name="Cirillo D.M."/>
        </authorList>
    </citation>
    <scope>NUCLEOTIDE SEQUENCE [LARGE SCALE GENOMIC DNA]</scope>
    <source>
        <strain evidence="3 4">CIP1034565</strain>
    </source>
</reference>
<dbReference type="Proteomes" id="UP000230551">
    <property type="component" value="Unassembled WGS sequence"/>
</dbReference>
<dbReference type="PANTHER" id="PTHR34219:SF1">
    <property type="entry name" value="PEPSY DOMAIN-CONTAINING PROTEIN"/>
    <property type="match status" value="1"/>
</dbReference>
<feature type="transmembrane region" description="Helical" evidence="2">
    <location>
        <begin position="26"/>
        <end position="48"/>
    </location>
</feature>
<dbReference type="RefSeq" id="WP_090588786.1">
    <property type="nucleotide sequence ID" value="NZ_CP104302.1"/>
</dbReference>
<dbReference type="STRING" id="85968.GCA_900073015_01929"/>
<keyword evidence="2" id="KW-1133">Transmembrane helix</keyword>
<accession>A0A2G5PGP8</accession>
<dbReference type="PANTHER" id="PTHR34219">
    <property type="entry name" value="IRON-REGULATED INNER MEMBRANE PROTEIN-RELATED"/>
    <property type="match status" value="1"/>
</dbReference>
<dbReference type="InterPro" id="IPR005625">
    <property type="entry name" value="PepSY-ass_TM"/>
</dbReference>
<feature type="transmembrane region" description="Helical" evidence="2">
    <location>
        <begin position="234"/>
        <end position="256"/>
    </location>
</feature>
<proteinExistence type="predicted"/>
<evidence type="ECO:0000256" key="2">
    <source>
        <dbReference type="SAM" id="Phobius"/>
    </source>
</evidence>
<keyword evidence="4" id="KW-1185">Reference proteome</keyword>
<feature type="transmembrane region" description="Helical" evidence="2">
    <location>
        <begin position="410"/>
        <end position="435"/>
    </location>
</feature>
<organism evidence="3 4">
    <name type="scientific">Mycolicibacterium brumae</name>
    <dbReference type="NCBI Taxonomy" id="85968"/>
    <lineage>
        <taxon>Bacteria</taxon>
        <taxon>Bacillati</taxon>
        <taxon>Actinomycetota</taxon>
        <taxon>Actinomycetes</taxon>
        <taxon>Mycobacteriales</taxon>
        <taxon>Mycobacteriaceae</taxon>
        <taxon>Mycolicibacterium</taxon>
    </lineage>
</organism>
<keyword evidence="2" id="KW-0812">Transmembrane</keyword>